<evidence type="ECO:0000256" key="1">
    <source>
        <dbReference type="ARBA" id="ARBA00005521"/>
    </source>
</evidence>
<accession>A0A367Y075</accession>
<dbReference type="Pfam" id="PF00566">
    <property type="entry name" value="RabGAP-TBC"/>
    <property type="match status" value="1"/>
</dbReference>
<dbReference type="SMART" id="SM00164">
    <property type="entry name" value="TBC"/>
    <property type="match status" value="1"/>
</dbReference>
<proteinExistence type="inferred from homology"/>
<protein>
    <recommendedName>
        <fullName evidence="2">Oxidant-induced cell-cycle arrest protein 5</fullName>
    </recommendedName>
</protein>
<dbReference type="AlphaFoldDB" id="A0A367Y075"/>
<dbReference type="GO" id="GO:0005096">
    <property type="term" value="F:GTPase activator activity"/>
    <property type="evidence" value="ECO:0007669"/>
    <property type="project" value="TreeGrafter"/>
</dbReference>
<dbReference type="EMBL" id="QLNQ01000027">
    <property type="protein sequence ID" value="RCK59257.1"/>
    <property type="molecule type" value="Genomic_DNA"/>
</dbReference>
<dbReference type="OrthoDB" id="27140at2759"/>
<gene>
    <name evidence="4" type="primary">TBC1D5_0</name>
    <name evidence="4" type="ORF">Cantr_07699</name>
</gene>
<dbReference type="Proteomes" id="UP000253472">
    <property type="component" value="Unassembled WGS sequence"/>
</dbReference>
<dbReference type="Gene3D" id="1.10.8.270">
    <property type="entry name" value="putative rabgap domain of human tbc1 domain family member 14 like domains"/>
    <property type="match status" value="1"/>
</dbReference>
<evidence type="ECO:0000313" key="4">
    <source>
        <dbReference type="EMBL" id="RCK59257.1"/>
    </source>
</evidence>
<name>A0A367Y075_9ASCO</name>
<reference evidence="4 5" key="1">
    <citation type="submission" date="2018-06" db="EMBL/GenBank/DDBJ databases">
        <title>Whole genome sequencing of Candida tropicalis (genome annotated by CSBL at Korea University).</title>
        <authorList>
            <person name="Ahn J."/>
        </authorList>
    </citation>
    <scope>NUCLEOTIDE SEQUENCE [LARGE SCALE GENOMIC DNA]</scope>
    <source>
        <strain evidence="4 5">ATCC 20962</strain>
    </source>
</reference>
<comment type="caution">
    <text evidence="4">The sequence shown here is derived from an EMBL/GenBank/DDBJ whole genome shotgun (WGS) entry which is preliminary data.</text>
</comment>
<evidence type="ECO:0000256" key="2">
    <source>
        <dbReference type="ARBA" id="ARBA00019144"/>
    </source>
</evidence>
<organism evidence="4 5">
    <name type="scientific">Candida viswanathii</name>
    <dbReference type="NCBI Taxonomy" id="5486"/>
    <lineage>
        <taxon>Eukaryota</taxon>
        <taxon>Fungi</taxon>
        <taxon>Dikarya</taxon>
        <taxon>Ascomycota</taxon>
        <taxon>Saccharomycotina</taxon>
        <taxon>Pichiomycetes</taxon>
        <taxon>Debaryomycetaceae</taxon>
        <taxon>Candida/Lodderomyces clade</taxon>
        <taxon>Candida</taxon>
    </lineage>
</organism>
<dbReference type="STRING" id="5486.A0A367Y075"/>
<dbReference type="PANTHER" id="PTHR22957:SF27">
    <property type="entry name" value="TBC1 DOMAIN FAMILY MEMBER 13"/>
    <property type="match status" value="1"/>
</dbReference>
<evidence type="ECO:0000313" key="5">
    <source>
        <dbReference type="Proteomes" id="UP000253472"/>
    </source>
</evidence>
<dbReference type="InterPro" id="IPR035969">
    <property type="entry name" value="Rab-GAP_TBC_sf"/>
</dbReference>
<keyword evidence="5" id="KW-1185">Reference proteome</keyword>
<evidence type="ECO:0000259" key="3">
    <source>
        <dbReference type="PROSITE" id="PS50086"/>
    </source>
</evidence>
<dbReference type="SUPFAM" id="SSF47923">
    <property type="entry name" value="Ypt/Rab-GAP domain of gyp1p"/>
    <property type="match status" value="2"/>
</dbReference>
<dbReference type="Gene3D" id="1.10.472.80">
    <property type="entry name" value="Ypt/Rab-GAP domain of gyp1p, domain 3"/>
    <property type="match status" value="1"/>
</dbReference>
<comment type="similarity">
    <text evidence="1">Belongs to the OCA5 family.</text>
</comment>
<dbReference type="GO" id="GO:0006886">
    <property type="term" value="P:intracellular protein transport"/>
    <property type="evidence" value="ECO:0007669"/>
    <property type="project" value="TreeGrafter"/>
</dbReference>
<dbReference type="PANTHER" id="PTHR22957">
    <property type="entry name" value="TBC1 DOMAIN FAMILY MEMBER GTPASE-ACTIVATING PROTEIN"/>
    <property type="match status" value="1"/>
</dbReference>
<sequence length="444" mass="51760">MLKENEIISRTLLTIDKFKGSVGAFKSAITAGEYTSLNMPNCFTRSLIWKVCLITESLNLTTINQKLRDSRVVYHQLMHNKDMKIPWSVLDPESAYYQPSNSVSRKASSKHKGTGKGMKNTLDRVHILHDPLSEENGSKVDETHDDNELLVAIILDVDRLLPGEAFYQNFPNKKQLVEILYIWAKCNPQVGYKQGLHEIIGLIFMHLSNESVIIPQTNTFSNDDLKILNLYDVNYLSHDVFTIFNKFMIQSGIITNFYESEASLWNSIERFNMYLMKIDQFIHYTLNTKLKLEAQLWIIRYLRLLLSRELGEDVETTMLLWDKLIASQLSSDHLGSNLTAIPELLIFIIIQLLMQKKSEIIASDFSECLSLLLHYPVNFTSQEARNEFIRKLYKDATKMYERRDNDLKLYEYGVKLNKEKMKFEKTRLEMRLKKKVQLMLNTQK</sequence>
<feature type="domain" description="Rab-GAP TBC" evidence="3">
    <location>
        <begin position="39"/>
        <end position="328"/>
    </location>
</feature>
<dbReference type="InterPro" id="IPR000195">
    <property type="entry name" value="Rab-GAP-TBC_dom"/>
</dbReference>
<dbReference type="PROSITE" id="PS50086">
    <property type="entry name" value="TBC_RABGAP"/>
    <property type="match status" value="1"/>
</dbReference>